<accession>A0A2P2LGP5</accession>
<reference evidence="1" key="1">
    <citation type="submission" date="2018-02" db="EMBL/GenBank/DDBJ databases">
        <title>Rhizophora mucronata_Transcriptome.</title>
        <authorList>
            <person name="Meera S.P."/>
            <person name="Sreeshan A."/>
            <person name="Augustine A."/>
        </authorList>
    </citation>
    <scope>NUCLEOTIDE SEQUENCE</scope>
    <source>
        <tissue evidence="1">Leaf</tissue>
    </source>
</reference>
<proteinExistence type="predicted"/>
<dbReference type="AlphaFoldDB" id="A0A2P2LGP5"/>
<organism evidence="1">
    <name type="scientific">Rhizophora mucronata</name>
    <name type="common">Asiatic mangrove</name>
    <dbReference type="NCBI Taxonomy" id="61149"/>
    <lineage>
        <taxon>Eukaryota</taxon>
        <taxon>Viridiplantae</taxon>
        <taxon>Streptophyta</taxon>
        <taxon>Embryophyta</taxon>
        <taxon>Tracheophyta</taxon>
        <taxon>Spermatophyta</taxon>
        <taxon>Magnoliopsida</taxon>
        <taxon>eudicotyledons</taxon>
        <taxon>Gunneridae</taxon>
        <taxon>Pentapetalae</taxon>
        <taxon>rosids</taxon>
        <taxon>fabids</taxon>
        <taxon>Malpighiales</taxon>
        <taxon>Rhizophoraceae</taxon>
        <taxon>Rhizophora</taxon>
    </lineage>
</organism>
<name>A0A2P2LGP5_RHIMU</name>
<sequence length="113" mass="12074">MWGINLNQFIQRKATSESGAGANAGSALDRTFVATDPLSELGWSPQEGFSIKCADDSFSKKKSSLPCGAALSNNASELNDYKLVNTENLMTSAVGCNVRRDSFTGFPAQAPRH</sequence>
<dbReference type="EMBL" id="GGEC01036640">
    <property type="protein sequence ID" value="MBX17124.1"/>
    <property type="molecule type" value="Transcribed_RNA"/>
</dbReference>
<evidence type="ECO:0000313" key="1">
    <source>
        <dbReference type="EMBL" id="MBX17124.1"/>
    </source>
</evidence>
<protein>
    <submittedName>
        <fullName evidence="1">Uncharacterized protein LOC105632094 isoform X1</fullName>
    </submittedName>
</protein>
<dbReference type="PANTHER" id="PTHR38940">
    <property type="entry name" value="PLUS3 DOMAIN-CONTAINING PROTEIN"/>
    <property type="match status" value="1"/>
</dbReference>
<dbReference type="PANTHER" id="PTHR38940:SF4">
    <property type="entry name" value="OS01G0775100 PROTEIN"/>
    <property type="match status" value="1"/>
</dbReference>